<protein>
    <recommendedName>
        <fullName evidence="3">Thiamine-triphosphatase</fullName>
    </recommendedName>
</protein>
<sequence length="213" mass="24516">MKSRSLPTLSSILEVERKFCSLAVRELTANGGNPPFRSLRSLGQRTIHDIYYDRSSILSSSGIWVRQRNGQWEAKIKKGGNFTNSRFEEISDPRDISRCVRDITGIDKMEEEQFGLQSIATLSTLRKAWVADSDFKIVLDTMDFGHTVGEVELQQQASFDTTLNLSIEQQKQNKMQEMDERIARFMERYSWAFRSGTPKGKLTAYFERKTIEP</sequence>
<dbReference type="GO" id="GO:0000287">
    <property type="term" value="F:magnesium ion binding"/>
    <property type="evidence" value="ECO:0007669"/>
    <property type="project" value="TreeGrafter"/>
</dbReference>
<organism evidence="1 2">
    <name type="scientific">Glonium stellatum</name>
    <dbReference type="NCBI Taxonomy" id="574774"/>
    <lineage>
        <taxon>Eukaryota</taxon>
        <taxon>Fungi</taxon>
        <taxon>Dikarya</taxon>
        <taxon>Ascomycota</taxon>
        <taxon>Pezizomycotina</taxon>
        <taxon>Dothideomycetes</taxon>
        <taxon>Pleosporomycetidae</taxon>
        <taxon>Gloniales</taxon>
        <taxon>Gloniaceae</taxon>
        <taxon>Glonium</taxon>
    </lineage>
</organism>
<dbReference type="GO" id="GO:0042357">
    <property type="term" value="P:thiamine diphosphate metabolic process"/>
    <property type="evidence" value="ECO:0007669"/>
    <property type="project" value="TreeGrafter"/>
</dbReference>
<name>A0A8E2JNY1_9PEZI</name>
<dbReference type="PANTHER" id="PTHR14586:SF1">
    <property type="entry name" value="THIAMINE-TRIPHOSPHATASE"/>
    <property type="match status" value="1"/>
</dbReference>
<evidence type="ECO:0000313" key="2">
    <source>
        <dbReference type="Proteomes" id="UP000250140"/>
    </source>
</evidence>
<dbReference type="SUPFAM" id="SSF55154">
    <property type="entry name" value="CYTH-like phosphatases"/>
    <property type="match status" value="1"/>
</dbReference>
<evidence type="ECO:0000313" key="1">
    <source>
        <dbReference type="EMBL" id="OCL04022.1"/>
    </source>
</evidence>
<proteinExistence type="predicted"/>
<dbReference type="OrthoDB" id="442176at2759"/>
<dbReference type="Proteomes" id="UP000250140">
    <property type="component" value="Unassembled WGS sequence"/>
</dbReference>
<dbReference type="AlphaFoldDB" id="A0A8E2JNY1"/>
<dbReference type="CDD" id="cd07758">
    <property type="entry name" value="ThTPase"/>
    <property type="match status" value="1"/>
</dbReference>
<gene>
    <name evidence="1" type="ORF">AOQ84DRAFT_356597</name>
</gene>
<reference evidence="1 2" key="1">
    <citation type="journal article" date="2016" name="Nat. Commun.">
        <title>Ectomycorrhizal ecology is imprinted in the genome of the dominant symbiotic fungus Cenococcum geophilum.</title>
        <authorList>
            <consortium name="DOE Joint Genome Institute"/>
            <person name="Peter M."/>
            <person name="Kohler A."/>
            <person name="Ohm R.A."/>
            <person name="Kuo A."/>
            <person name="Krutzmann J."/>
            <person name="Morin E."/>
            <person name="Arend M."/>
            <person name="Barry K.W."/>
            <person name="Binder M."/>
            <person name="Choi C."/>
            <person name="Clum A."/>
            <person name="Copeland A."/>
            <person name="Grisel N."/>
            <person name="Haridas S."/>
            <person name="Kipfer T."/>
            <person name="LaButti K."/>
            <person name="Lindquist E."/>
            <person name="Lipzen A."/>
            <person name="Maire R."/>
            <person name="Meier B."/>
            <person name="Mihaltcheva S."/>
            <person name="Molinier V."/>
            <person name="Murat C."/>
            <person name="Poggeler S."/>
            <person name="Quandt C.A."/>
            <person name="Sperisen C."/>
            <person name="Tritt A."/>
            <person name="Tisserant E."/>
            <person name="Crous P.W."/>
            <person name="Henrissat B."/>
            <person name="Nehls U."/>
            <person name="Egli S."/>
            <person name="Spatafora J.W."/>
            <person name="Grigoriev I.V."/>
            <person name="Martin F.M."/>
        </authorList>
    </citation>
    <scope>NUCLEOTIDE SEQUENCE [LARGE SCALE GENOMIC DNA]</scope>
    <source>
        <strain evidence="1 2">CBS 207.34</strain>
    </source>
</reference>
<dbReference type="Gene3D" id="2.40.320.10">
    <property type="entry name" value="Hypothetical Protein Pfu-838710-001"/>
    <property type="match status" value="1"/>
</dbReference>
<dbReference type="EMBL" id="KV750631">
    <property type="protein sequence ID" value="OCL04022.1"/>
    <property type="molecule type" value="Genomic_DNA"/>
</dbReference>
<dbReference type="GO" id="GO:0050333">
    <property type="term" value="F:thiamine triphosphate phosphatase activity"/>
    <property type="evidence" value="ECO:0007669"/>
    <property type="project" value="InterPro"/>
</dbReference>
<dbReference type="InterPro" id="IPR039582">
    <property type="entry name" value="THTPA"/>
</dbReference>
<dbReference type="InterPro" id="IPR012177">
    <property type="entry name" value="ThTPase_euk"/>
</dbReference>
<dbReference type="GO" id="GO:0006772">
    <property type="term" value="P:thiamine metabolic process"/>
    <property type="evidence" value="ECO:0007669"/>
    <property type="project" value="InterPro"/>
</dbReference>
<dbReference type="InterPro" id="IPR033469">
    <property type="entry name" value="CYTH-like_dom_sf"/>
</dbReference>
<accession>A0A8E2JNY1</accession>
<dbReference type="PANTHER" id="PTHR14586">
    <property type="entry name" value="THIAMINE-TRIPHOSPHATASE"/>
    <property type="match status" value="1"/>
</dbReference>
<keyword evidence="2" id="KW-1185">Reference proteome</keyword>
<evidence type="ECO:0008006" key="3">
    <source>
        <dbReference type="Google" id="ProtNLM"/>
    </source>
</evidence>